<comment type="caution">
    <text evidence="3">The sequence shown here is derived from an EMBL/GenBank/DDBJ whole genome shotgun (WGS) entry which is preliminary data.</text>
</comment>
<evidence type="ECO:0000313" key="3">
    <source>
        <dbReference type="EMBL" id="TQR16984.1"/>
    </source>
</evidence>
<dbReference type="Pfam" id="PF07238">
    <property type="entry name" value="PilZ"/>
    <property type="match status" value="1"/>
</dbReference>
<feature type="domain" description="Type III secretion system flagellar brake protein YcgR PilZN" evidence="2">
    <location>
        <begin position="4"/>
        <end position="90"/>
    </location>
</feature>
<evidence type="ECO:0000313" key="4">
    <source>
        <dbReference type="Proteomes" id="UP000317316"/>
    </source>
</evidence>
<dbReference type="Gene3D" id="2.40.10.220">
    <property type="entry name" value="predicted glycosyltransferase like domains"/>
    <property type="match status" value="1"/>
</dbReference>
<dbReference type="SUPFAM" id="SSF141371">
    <property type="entry name" value="PilZ domain-like"/>
    <property type="match status" value="1"/>
</dbReference>
<name>A0A544THQ9_9BACI</name>
<dbReference type="GO" id="GO:0016740">
    <property type="term" value="F:transferase activity"/>
    <property type="evidence" value="ECO:0007669"/>
    <property type="project" value="UniProtKB-KW"/>
</dbReference>
<dbReference type="OrthoDB" id="1951449at2"/>
<organism evidence="3 4">
    <name type="scientific">Psychrobacillus lasiicapitis</name>
    <dbReference type="NCBI Taxonomy" id="1636719"/>
    <lineage>
        <taxon>Bacteria</taxon>
        <taxon>Bacillati</taxon>
        <taxon>Bacillota</taxon>
        <taxon>Bacilli</taxon>
        <taxon>Bacillales</taxon>
        <taxon>Bacillaceae</taxon>
        <taxon>Psychrobacillus</taxon>
    </lineage>
</organism>
<dbReference type="GO" id="GO:0035438">
    <property type="term" value="F:cyclic-di-GMP binding"/>
    <property type="evidence" value="ECO:0007669"/>
    <property type="project" value="InterPro"/>
</dbReference>
<dbReference type="EMBL" id="VDGH01000001">
    <property type="protein sequence ID" value="TQR16984.1"/>
    <property type="molecule type" value="Genomic_DNA"/>
</dbReference>
<proteinExistence type="predicted"/>
<accession>A0A544THQ9</accession>
<dbReference type="InterPro" id="IPR009926">
    <property type="entry name" value="T3SS_YcgR_PilZN"/>
</dbReference>
<dbReference type="Proteomes" id="UP000317316">
    <property type="component" value="Unassembled WGS sequence"/>
</dbReference>
<dbReference type="RefSeq" id="WP_142537225.1">
    <property type="nucleotide sequence ID" value="NZ_BMIE01000002.1"/>
</dbReference>
<dbReference type="InterPro" id="IPR009875">
    <property type="entry name" value="PilZ_domain"/>
</dbReference>
<evidence type="ECO:0000259" key="2">
    <source>
        <dbReference type="Pfam" id="PF12945"/>
    </source>
</evidence>
<evidence type="ECO:0000259" key="1">
    <source>
        <dbReference type="Pfam" id="PF07238"/>
    </source>
</evidence>
<dbReference type="Pfam" id="PF12945">
    <property type="entry name" value="PilZNR"/>
    <property type="match status" value="1"/>
</dbReference>
<dbReference type="AlphaFoldDB" id="A0A544THQ9"/>
<protein>
    <submittedName>
        <fullName evidence="3">Glycosyltransferase</fullName>
    </submittedName>
</protein>
<reference evidence="3 4" key="1">
    <citation type="submission" date="2019-05" db="EMBL/GenBank/DDBJ databases">
        <title>Psychrobacillus vulpis sp. nov., a new species isolated from feces of a red fox that inhabits in The Tablas de Daimiel Natural Park, Albacete, Spain.</title>
        <authorList>
            <person name="Rodriguez M."/>
            <person name="Reina J.C."/>
            <person name="Bejar V."/>
            <person name="Llamas I."/>
        </authorList>
    </citation>
    <scope>NUCLEOTIDE SEQUENCE [LARGE SCALE GENOMIC DNA]</scope>
    <source>
        <strain evidence="3 4">NEAU-3TGS17</strain>
    </source>
</reference>
<sequence>MNIKLGTVLTLEPSTSEKPEKYRCKIIDSDDYAIYVDYPVDTITGRTVFLMDGTQLRVSYTEESKAAFAFQTEVLSKKKGQIPMIKLSFPGDSEIIKIQRRDFVRVAARLDISVQFEDERYQFVTDDISAGGTAVVLNRPVNFNADDEVSLLIPLPFNNGDTKYVTTTAKAIRIFQRDSITLASLQFSDTDEVDKQLIVRYCFERQVMLRKKSRD</sequence>
<gene>
    <name evidence="3" type="ORF">FG382_02190</name>
</gene>
<keyword evidence="3" id="KW-0808">Transferase</keyword>
<feature type="domain" description="PilZ" evidence="1">
    <location>
        <begin position="99"/>
        <end position="204"/>
    </location>
</feature>
<keyword evidence="4" id="KW-1185">Reference proteome</keyword>